<name>A0A7S3G707_9EUKA</name>
<feature type="compositionally biased region" description="Polar residues" evidence="1">
    <location>
        <begin position="122"/>
        <end position="154"/>
    </location>
</feature>
<dbReference type="AlphaFoldDB" id="A0A7S3G707"/>
<organism evidence="2">
    <name type="scientific">Palpitomonas bilix</name>
    <dbReference type="NCBI Taxonomy" id="652834"/>
    <lineage>
        <taxon>Eukaryota</taxon>
        <taxon>Eukaryota incertae sedis</taxon>
    </lineage>
</organism>
<gene>
    <name evidence="2" type="ORF">PBIL07802_LOCUS18012</name>
</gene>
<accession>A0A7S3G707</accession>
<feature type="compositionally biased region" description="Basic residues" evidence="1">
    <location>
        <begin position="183"/>
        <end position="198"/>
    </location>
</feature>
<feature type="region of interest" description="Disordered" evidence="1">
    <location>
        <begin position="61"/>
        <end position="80"/>
    </location>
</feature>
<feature type="region of interest" description="Disordered" evidence="1">
    <location>
        <begin position="122"/>
        <end position="198"/>
    </location>
</feature>
<evidence type="ECO:0000313" key="2">
    <source>
        <dbReference type="EMBL" id="CAE0255758.1"/>
    </source>
</evidence>
<protein>
    <submittedName>
        <fullName evidence="2">Uncharacterized protein</fullName>
    </submittedName>
</protein>
<sequence>MTCSVKLPHSASMMTCIPVNNSSASIELPPILLRILHEKVSSALSDAVTEPDCSDNFDARRKVKARTSPTQARPLEGGFGKGGNCSFEGHLVSIPEGEMLDQRVAAMMGSIAFRSAPMYSKQSATEESIPQANTSNQEQSQGSLDRNSAHTVSANEDDVQFEPGDKSHDSDDVTDDVSFTKPIKLHLGRKKKNGDRKD</sequence>
<dbReference type="EMBL" id="HBIB01027740">
    <property type="protein sequence ID" value="CAE0255758.1"/>
    <property type="molecule type" value="Transcribed_RNA"/>
</dbReference>
<proteinExistence type="predicted"/>
<evidence type="ECO:0000256" key="1">
    <source>
        <dbReference type="SAM" id="MobiDB-lite"/>
    </source>
</evidence>
<reference evidence="2" key="1">
    <citation type="submission" date="2021-01" db="EMBL/GenBank/DDBJ databases">
        <authorList>
            <person name="Corre E."/>
            <person name="Pelletier E."/>
            <person name="Niang G."/>
            <person name="Scheremetjew M."/>
            <person name="Finn R."/>
            <person name="Kale V."/>
            <person name="Holt S."/>
            <person name="Cochrane G."/>
            <person name="Meng A."/>
            <person name="Brown T."/>
            <person name="Cohen L."/>
        </authorList>
    </citation>
    <scope>NUCLEOTIDE SEQUENCE</scope>
    <source>
        <strain evidence="2">NIES-2562</strain>
    </source>
</reference>